<feature type="domain" description="Heparinase II/III-like C-terminal" evidence="2">
    <location>
        <begin position="421"/>
        <end position="552"/>
    </location>
</feature>
<dbReference type="AlphaFoldDB" id="A0A1D8ATX9"/>
<dbReference type="Pfam" id="PF07940">
    <property type="entry name" value="Hepar_II_III_C"/>
    <property type="match status" value="1"/>
</dbReference>
<dbReference type="Proteomes" id="UP000095228">
    <property type="component" value="Chromosome"/>
</dbReference>
<dbReference type="InterPro" id="IPR012480">
    <property type="entry name" value="Hepar_II_III_C"/>
</dbReference>
<dbReference type="EMBL" id="CP016094">
    <property type="protein sequence ID" value="AOS44337.1"/>
    <property type="molecule type" value="Genomic_DNA"/>
</dbReference>
<evidence type="ECO:0000259" key="2">
    <source>
        <dbReference type="Pfam" id="PF07940"/>
    </source>
</evidence>
<keyword evidence="4" id="KW-1185">Reference proteome</keyword>
<evidence type="ECO:0000256" key="1">
    <source>
        <dbReference type="ARBA" id="ARBA00004196"/>
    </source>
</evidence>
<protein>
    <submittedName>
        <fullName evidence="3">Heparinase II/III-like protein</fullName>
    </submittedName>
</protein>
<dbReference type="STRING" id="1838286.Verru16b_01398"/>
<dbReference type="PATRIC" id="fig|1838286.3.peg.1408"/>
<accession>A0A1D8ATX9</accession>
<dbReference type="Gene3D" id="2.70.98.70">
    <property type="match status" value="1"/>
</dbReference>
<dbReference type="PANTHER" id="PTHR38045">
    <property type="entry name" value="CHROMOSOME 1, WHOLE GENOME SHOTGUN SEQUENCE"/>
    <property type="match status" value="1"/>
</dbReference>
<organism evidence="3 4">
    <name type="scientific">Lacunisphaera limnophila</name>
    <dbReference type="NCBI Taxonomy" id="1838286"/>
    <lineage>
        <taxon>Bacteria</taxon>
        <taxon>Pseudomonadati</taxon>
        <taxon>Verrucomicrobiota</taxon>
        <taxon>Opitutia</taxon>
        <taxon>Opitutales</taxon>
        <taxon>Opitutaceae</taxon>
        <taxon>Lacunisphaera</taxon>
    </lineage>
</organism>
<dbReference type="PANTHER" id="PTHR38045:SF1">
    <property type="entry name" value="HEPARINASE II_III-LIKE PROTEIN"/>
    <property type="match status" value="1"/>
</dbReference>
<name>A0A1D8ATX9_9BACT</name>
<sequence>MLFLSSALVAGAAVAPVASRFVPEARWLEAVTAALPEKPTGWGAPATDRALWAKAAATIPAAELVAAALKEREQPVPELSDDLYLRYTRDGNRTDFQQANLRRMARLNLLAWAEGVEHQGRFLPALVQQVEAILAEKTWVLPAHDPKLNNFEGRWTEVDLMVAMKGWSLATIAYWHADQLPPELHNRIRAELKRRVIAPFLARVHGEKSADTDGMWWNQADNNWNAVCHAGVVGVALATLESRAERAEVIGFAALNLEYYLRGFAADGYCSEGIGYWNYGFGHFAMVSETLATATGGRVRPLSGDHAFRVAAYPAGFQILPGIYPAFADMDVKDRPSSWFGALAVRQGYPTPLGMKVWNLTVNDLKSLQTYEAAMKVFLPLATAGLPPAPAPRINANHYWFADAQVYTGRATPNFGAAIKGGHNAENHNHNDLGSFVVAAGDRAVLVDPGLEVYTKRTFGPDRYVSKVLSSYGHAVPVVAGQLQQPGREFAAKVISTAFSEKEDTVVLDLSGGYEVPALKSLVRTFTLRRAPKAEIIVRDTVEFSAPAAFETALITFEKWREKKPGRLTVGEGDSAVRVEVNVEGGSWKLRSELLQEDLPGKRQPTRLGLALDAPVLRATITVRIQPD</sequence>
<evidence type="ECO:0000313" key="4">
    <source>
        <dbReference type="Proteomes" id="UP000095228"/>
    </source>
</evidence>
<proteinExistence type="predicted"/>
<dbReference type="KEGG" id="obg:Verru16b_01398"/>
<dbReference type="GO" id="GO:0030313">
    <property type="term" value="C:cell envelope"/>
    <property type="evidence" value="ECO:0007669"/>
    <property type="project" value="UniProtKB-SubCell"/>
</dbReference>
<dbReference type="InterPro" id="IPR008929">
    <property type="entry name" value="Chondroitin_lyas"/>
</dbReference>
<gene>
    <name evidence="3" type="ORF">Verru16b_01398</name>
</gene>
<reference evidence="3 4" key="1">
    <citation type="submission" date="2016-06" db="EMBL/GenBank/DDBJ databases">
        <title>Three novel species with peptidoglycan cell walls form the new genus Lacunisphaera gen. nov. in the family Opitutaceae of the verrucomicrobial subdivision 4.</title>
        <authorList>
            <person name="Rast P."/>
            <person name="Gloeckner I."/>
            <person name="Jogler M."/>
            <person name="Boedeker C."/>
            <person name="Jeske O."/>
            <person name="Wiegand S."/>
            <person name="Reinhardt R."/>
            <person name="Schumann P."/>
            <person name="Rohde M."/>
            <person name="Spring S."/>
            <person name="Gloeckner F.O."/>
            <person name="Jogler C."/>
        </authorList>
    </citation>
    <scope>NUCLEOTIDE SEQUENCE [LARGE SCALE GENOMIC DNA]</scope>
    <source>
        <strain evidence="3 4">IG16b</strain>
    </source>
</reference>
<dbReference type="GO" id="GO:0016829">
    <property type="term" value="F:lyase activity"/>
    <property type="evidence" value="ECO:0007669"/>
    <property type="project" value="InterPro"/>
</dbReference>
<comment type="subcellular location">
    <subcellularLocation>
        <location evidence="1">Cell envelope</location>
    </subcellularLocation>
</comment>
<dbReference type="SUPFAM" id="SSF48230">
    <property type="entry name" value="Chondroitin AC/alginate lyase"/>
    <property type="match status" value="1"/>
</dbReference>
<evidence type="ECO:0000313" key="3">
    <source>
        <dbReference type="EMBL" id="AOS44337.1"/>
    </source>
</evidence>
<dbReference type="Gene3D" id="1.50.10.100">
    <property type="entry name" value="Chondroitin AC/alginate lyase"/>
    <property type="match status" value="1"/>
</dbReference>